<dbReference type="EMBL" id="PVBT01000001">
    <property type="protein sequence ID" value="PRD57814.1"/>
    <property type="molecule type" value="Genomic_DNA"/>
</dbReference>
<evidence type="ECO:0008006" key="6">
    <source>
        <dbReference type="Google" id="ProtNLM"/>
    </source>
</evidence>
<organism evidence="4 5">
    <name type="scientific">Phyllobacterium myrsinacearum</name>
    <dbReference type="NCBI Taxonomy" id="28101"/>
    <lineage>
        <taxon>Bacteria</taxon>
        <taxon>Pseudomonadati</taxon>
        <taxon>Pseudomonadota</taxon>
        <taxon>Alphaproteobacteria</taxon>
        <taxon>Hyphomicrobiales</taxon>
        <taxon>Phyllobacteriaceae</taxon>
        <taxon>Phyllobacterium</taxon>
    </lineage>
</organism>
<feature type="signal peptide" evidence="1">
    <location>
        <begin position="1"/>
        <end position="29"/>
    </location>
</feature>
<proteinExistence type="predicted"/>
<dbReference type="Gene3D" id="2.60.40.3140">
    <property type="match status" value="1"/>
</dbReference>
<feature type="domain" description="DUF3857" evidence="3">
    <location>
        <begin position="54"/>
        <end position="216"/>
    </location>
</feature>
<dbReference type="Gene3D" id="3.10.620.30">
    <property type="match status" value="1"/>
</dbReference>
<sequence length="635" mass="70336">MSFIFMKSPFETLRLGLLILWLFALQQQAHPQDAVPVVKEEYISASDVITVEKDGSYSVEWQTTRRLLDASGRDSFATKTFSFNDQLASLDIIEAETIKADGRRIQVQPDQIRLQEDPAATGLPVFSTSKQKTIIFPDIEVGDSVRYRARKIQREPDFPGHFAYADSFAPDERVLAYTLVLKAPKSLGLRSEALAMNEVRATDEKGDDVWSWSFAQPDTRPLDHGKADVFMNSPHIIVTSFADWNAIAQAYRARADDKLAVTPEIQALADELTKDVPGRREQVQRIYNWVRGNIRYVALYLAQGGYVPHSAGDILRNRYGDCKDHVVLLEALLRARGIESHGALIASGDLFSLPSEALPGYFDHIISYVPEFDLYLDSTAEYLPFGLKGYWLSSKAVLHVDGLTGIRTTPAMTAQENSLSTSTTWSLDMDGSLHGRIVEISRGGISIDRRRAVAGIDPLQRAGLVQQLLARNGLKGRGSYTADDPKSDERDYRIDIDFTINQTGLDLSGPEAFAITPPLALGYSIPDMTSFAMERPEPLYATACAAVELDDTYDGTIPEGVGVRSLPKSVSLAEGPIRYDAAYAAEGQKIHARRHYVMPIDRGYCTPKDVEQMAEAVGKVRQDLQRKVLLAPAGD</sequence>
<keyword evidence="1" id="KW-0732">Signal</keyword>
<dbReference type="PANTHER" id="PTHR33490">
    <property type="entry name" value="BLR5614 PROTEIN-RELATED"/>
    <property type="match status" value="1"/>
</dbReference>
<keyword evidence="5" id="KW-1185">Reference proteome</keyword>
<dbReference type="InterPro" id="IPR038765">
    <property type="entry name" value="Papain-like_cys_pep_sf"/>
</dbReference>
<name>A0A2S9JWW1_9HYPH</name>
<dbReference type="Pfam" id="PF12969">
    <property type="entry name" value="DUF3857"/>
    <property type="match status" value="1"/>
</dbReference>
<dbReference type="PANTHER" id="PTHR33490:SF3">
    <property type="entry name" value="CONSERVED INTEGRAL MEMBRANE PROTEIN"/>
    <property type="match status" value="1"/>
</dbReference>
<dbReference type="InterPro" id="IPR024618">
    <property type="entry name" value="DUF3857"/>
</dbReference>
<comment type="caution">
    <text evidence="4">The sequence shown here is derived from an EMBL/GenBank/DDBJ whole genome shotgun (WGS) entry which is preliminary data.</text>
</comment>
<dbReference type="Proteomes" id="UP000238563">
    <property type="component" value="Unassembled WGS sequence"/>
</dbReference>
<evidence type="ECO:0000313" key="4">
    <source>
        <dbReference type="EMBL" id="PRD57814.1"/>
    </source>
</evidence>
<evidence type="ECO:0000256" key="1">
    <source>
        <dbReference type="SAM" id="SignalP"/>
    </source>
</evidence>
<feature type="chain" id="PRO_5015717773" description="DUF3857 domain-containing protein" evidence="1">
    <location>
        <begin position="30"/>
        <end position="635"/>
    </location>
</feature>
<dbReference type="InterPro" id="IPR002931">
    <property type="entry name" value="Transglutaminase-like"/>
</dbReference>
<evidence type="ECO:0000259" key="3">
    <source>
        <dbReference type="Pfam" id="PF12969"/>
    </source>
</evidence>
<accession>A0A2S9JWW1</accession>
<dbReference type="SUPFAM" id="SSF54001">
    <property type="entry name" value="Cysteine proteinases"/>
    <property type="match status" value="1"/>
</dbReference>
<evidence type="ECO:0000313" key="5">
    <source>
        <dbReference type="Proteomes" id="UP000238563"/>
    </source>
</evidence>
<gene>
    <name evidence="4" type="ORF">C5750_01260</name>
</gene>
<protein>
    <recommendedName>
        <fullName evidence="6">DUF3857 domain-containing protein</fullName>
    </recommendedName>
</protein>
<dbReference type="OrthoDB" id="9790300at2"/>
<dbReference type="RefSeq" id="WP_105732055.1">
    <property type="nucleotide sequence ID" value="NZ_PVBT01000001.1"/>
</dbReference>
<reference evidence="4 5" key="1">
    <citation type="submission" date="2018-02" db="EMBL/GenBank/DDBJ databases">
        <title>The draft genome of Phyllobacterium myrsinacearum DSM5892.</title>
        <authorList>
            <person name="Li L."/>
            <person name="Liu L."/>
            <person name="Zhang X."/>
            <person name="Wang T."/>
        </authorList>
    </citation>
    <scope>NUCLEOTIDE SEQUENCE [LARGE SCALE GENOMIC DNA]</scope>
    <source>
        <strain evidence="4 5">DSM 5892</strain>
    </source>
</reference>
<feature type="domain" description="Transglutaminase-like" evidence="2">
    <location>
        <begin position="267"/>
        <end position="340"/>
    </location>
</feature>
<evidence type="ECO:0000259" key="2">
    <source>
        <dbReference type="Pfam" id="PF01841"/>
    </source>
</evidence>
<dbReference type="AlphaFoldDB" id="A0A2S9JWW1"/>
<dbReference type="Pfam" id="PF01841">
    <property type="entry name" value="Transglut_core"/>
    <property type="match status" value="1"/>
</dbReference>